<dbReference type="Proteomes" id="UP000087766">
    <property type="component" value="Unplaced"/>
</dbReference>
<dbReference type="PANTHER" id="PTHR31579:SF58">
    <property type="entry name" value="PLANT-SPECIFIC DOMAIN TIGR01615 FAMILY PROTEIN"/>
    <property type="match status" value="1"/>
</dbReference>
<protein>
    <submittedName>
        <fullName evidence="2">Uncharacterized protein LOC106754201</fullName>
    </submittedName>
</protein>
<keyword evidence="1" id="KW-1185">Reference proteome</keyword>
<dbReference type="PANTHER" id="PTHR31579">
    <property type="entry name" value="OS03G0796600 PROTEIN"/>
    <property type="match status" value="1"/>
</dbReference>
<dbReference type="KEGG" id="vra:106754201"/>
<reference evidence="2" key="1">
    <citation type="submission" date="2025-08" db="UniProtKB">
        <authorList>
            <consortium name="RefSeq"/>
        </authorList>
    </citation>
    <scope>IDENTIFICATION</scope>
    <source>
        <tissue evidence="2">Leaf</tissue>
    </source>
</reference>
<accession>A0A1S3TD47</accession>
<dbReference type="AlphaFoldDB" id="A0A1S3TD47"/>
<dbReference type="STRING" id="3916.A0A1S3TD47"/>
<evidence type="ECO:0000313" key="2">
    <source>
        <dbReference type="RefSeq" id="XP_014491687.1"/>
    </source>
</evidence>
<dbReference type="RefSeq" id="XP_014491687.1">
    <property type="nucleotide sequence ID" value="XM_014636201.1"/>
</dbReference>
<dbReference type="OrthoDB" id="691424at2759"/>
<dbReference type="GeneID" id="106754201"/>
<organism evidence="1 2">
    <name type="scientific">Vigna radiata var. radiata</name>
    <name type="common">Mung bean</name>
    <name type="synonym">Phaseolus aureus</name>
    <dbReference type="NCBI Taxonomy" id="3916"/>
    <lineage>
        <taxon>Eukaryota</taxon>
        <taxon>Viridiplantae</taxon>
        <taxon>Streptophyta</taxon>
        <taxon>Embryophyta</taxon>
        <taxon>Tracheophyta</taxon>
        <taxon>Spermatophyta</taxon>
        <taxon>Magnoliopsida</taxon>
        <taxon>eudicotyledons</taxon>
        <taxon>Gunneridae</taxon>
        <taxon>Pentapetalae</taxon>
        <taxon>rosids</taxon>
        <taxon>fabids</taxon>
        <taxon>Fabales</taxon>
        <taxon>Fabaceae</taxon>
        <taxon>Papilionoideae</taxon>
        <taxon>50 kb inversion clade</taxon>
        <taxon>NPAAA clade</taxon>
        <taxon>indigoferoid/millettioid clade</taxon>
        <taxon>Phaseoleae</taxon>
        <taxon>Vigna</taxon>
    </lineage>
</organism>
<sequence length="163" mass="19043">MDSDEVFVSFSDTVFGFWEDLQEPPEYSTNSSKLLGDDDEQLFSVENDYKAFWEKQYLLLQATLCGSSIEKRVLQATKEVLTELNMWDMQCLCRREVNVKSCRNCLRREICDRLLNLGYNSALCTSKWRTSSEIQIINHYSNKYLSLNNLNSKIIGYIFLESN</sequence>
<gene>
    <name evidence="2" type="primary">LOC106754201</name>
</gene>
<dbReference type="Pfam" id="PF04720">
    <property type="entry name" value="PDDEXK_6"/>
    <property type="match status" value="1"/>
</dbReference>
<name>A0A1S3TD47_VIGRR</name>
<proteinExistence type="predicted"/>
<evidence type="ECO:0000313" key="1">
    <source>
        <dbReference type="Proteomes" id="UP000087766"/>
    </source>
</evidence>
<dbReference type="InterPro" id="IPR006502">
    <property type="entry name" value="PDDEXK-like"/>
</dbReference>